<comment type="caution">
    <text evidence="5">The sequence shown here is derived from an EMBL/GenBank/DDBJ whole genome shotgun (WGS) entry which is preliminary data.</text>
</comment>
<evidence type="ECO:0000256" key="3">
    <source>
        <dbReference type="ARBA" id="ARBA00023125"/>
    </source>
</evidence>
<sequence length="345" mass="39785">MAIYKLGDICDVKNGSTPNTQNNELWKKEIPFLGPADLLTKENTRWITKQENKTVKEGSVLISTTASIGNIMYVEKESWFNQQITSITVKKSTILNSKFLFYYFLKKNEYIKKIQDGGSIFPIIHTSTFRNWKINIPSIEEQQNIIDIIEPIETLIDNIKSQISILKKIMIKQYNVLQTHEVKFVDFISLQNNKWSDEITYLATNAVGEFYIDRTKLIDISVKRPSRANIKPKKNTFLISKLAGENKMYFFNDEPEEVFSTGFYNFSTKYVDHITSFILSDHFQVQKNELSTGTTMQGINNDGLSNIMMKKPIVKENSISKTICNLNLLLEKLTTLQNACIRLLI</sequence>
<accession>A0A2S5RFL6</accession>
<organism evidence="5 6">
    <name type="scientific">Williamsoniiplasma lucivorax</name>
    <dbReference type="NCBI Taxonomy" id="209274"/>
    <lineage>
        <taxon>Bacteria</taxon>
        <taxon>Bacillati</taxon>
        <taxon>Mycoplasmatota</taxon>
        <taxon>Mollicutes</taxon>
        <taxon>Entomoplasmatales</taxon>
        <taxon>Williamsoniiplasma</taxon>
    </lineage>
</organism>
<proteinExistence type="inferred from homology"/>
<dbReference type="RefSeq" id="WP_051437398.1">
    <property type="nucleotide sequence ID" value="NZ_PHNE01000001.1"/>
</dbReference>
<dbReference type="Proteomes" id="UP000237865">
    <property type="component" value="Unassembled WGS sequence"/>
</dbReference>
<evidence type="ECO:0000313" key="6">
    <source>
        <dbReference type="Proteomes" id="UP000237865"/>
    </source>
</evidence>
<dbReference type="Pfam" id="PF01420">
    <property type="entry name" value="Methylase_S"/>
    <property type="match status" value="1"/>
</dbReference>
<keyword evidence="2" id="KW-0680">Restriction system</keyword>
<keyword evidence="6" id="KW-1185">Reference proteome</keyword>
<comment type="similarity">
    <text evidence="1">Belongs to the type-I restriction system S methylase family.</text>
</comment>
<evidence type="ECO:0000313" key="5">
    <source>
        <dbReference type="EMBL" id="PPE06088.1"/>
    </source>
</evidence>
<dbReference type="AlphaFoldDB" id="A0A2S5RFL6"/>
<gene>
    <name evidence="5" type="primary">hsdS</name>
    <name evidence="5" type="ORF">ELUCI_v1c03790</name>
</gene>
<evidence type="ECO:0000256" key="2">
    <source>
        <dbReference type="ARBA" id="ARBA00022747"/>
    </source>
</evidence>
<keyword evidence="3" id="KW-0238">DNA-binding</keyword>
<dbReference type="GO" id="GO:0009307">
    <property type="term" value="P:DNA restriction-modification system"/>
    <property type="evidence" value="ECO:0007669"/>
    <property type="project" value="UniProtKB-KW"/>
</dbReference>
<evidence type="ECO:0000259" key="4">
    <source>
        <dbReference type="Pfam" id="PF01420"/>
    </source>
</evidence>
<protein>
    <submittedName>
        <fullName evidence="5">Type I restriction enzyme, S subunit</fullName>
    </submittedName>
</protein>
<dbReference type="InterPro" id="IPR052021">
    <property type="entry name" value="Type-I_RS_S_subunit"/>
</dbReference>
<reference evidence="5 6" key="1">
    <citation type="submission" date="2017-11" db="EMBL/GenBank/DDBJ databases">
        <title>Genome sequence of Entomoplasma lucivorax PIPN-2 (ATCC 49196).</title>
        <authorList>
            <person name="Lo W.-S."/>
            <person name="Gasparich G.E."/>
            <person name="Kuo C.-H."/>
        </authorList>
    </citation>
    <scope>NUCLEOTIDE SEQUENCE [LARGE SCALE GENOMIC DNA]</scope>
    <source>
        <strain evidence="5 6">PIPN-2</strain>
    </source>
</reference>
<dbReference type="SUPFAM" id="SSF116734">
    <property type="entry name" value="DNA methylase specificity domain"/>
    <property type="match status" value="2"/>
</dbReference>
<feature type="domain" description="Type I restriction modification DNA specificity" evidence="4">
    <location>
        <begin position="3"/>
        <end position="163"/>
    </location>
</feature>
<dbReference type="GO" id="GO:0003677">
    <property type="term" value="F:DNA binding"/>
    <property type="evidence" value="ECO:0007669"/>
    <property type="project" value="UniProtKB-KW"/>
</dbReference>
<dbReference type="InterPro" id="IPR044946">
    <property type="entry name" value="Restrct_endonuc_typeI_TRD_sf"/>
</dbReference>
<dbReference type="PANTHER" id="PTHR30408">
    <property type="entry name" value="TYPE-1 RESTRICTION ENZYME ECOKI SPECIFICITY PROTEIN"/>
    <property type="match status" value="1"/>
</dbReference>
<dbReference type="PANTHER" id="PTHR30408:SF12">
    <property type="entry name" value="TYPE I RESTRICTION ENZYME MJAVIII SPECIFICITY SUBUNIT"/>
    <property type="match status" value="1"/>
</dbReference>
<dbReference type="STRING" id="1399797.GCA_000518285_02022"/>
<dbReference type="InterPro" id="IPR000055">
    <property type="entry name" value="Restrct_endonuc_typeI_TRD"/>
</dbReference>
<dbReference type="EMBL" id="PHNE01000001">
    <property type="protein sequence ID" value="PPE06088.1"/>
    <property type="molecule type" value="Genomic_DNA"/>
</dbReference>
<name>A0A2S5RFL6_9MOLU</name>
<evidence type="ECO:0000256" key="1">
    <source>
        <dbReference type="ARBA" id="ARBA00010923"/>
    </source>
</evidence>
<dbReference type="Gene3D" id="3.90.220.20">
    <property type="entry name" value="DNA methylase specificity domains"/>
    <property type="match status" value="2"/>
</dbReference>